<evidence type="ECO:0000313" key="3">
    <source>
        <dbReference type="Proteomes" id="UP000663823"/>
    </source>
</evidence>
<evidence type="ECO:0000259" key="1">
    <source>
        <dbReference type="PROSITE" id="PS50181"/>
    </source>
</evidence>
<evidence type="ECO:0000313" key="2">
    <source>
        <dbReference type="EMBL" id="CAF4253149.1"/>
    </source>
</evidence>
<dbReference type="PROSITE" id="PS50181">
    <property type="entry name" value="FBOX"/>
    <property type="match status" value="1"/>
</dbReference>
<accession>A0A820ES36</accession>
<dbReference type="AlphaFoldDB" id="A0A820ES36"/>
<reference evidence="2" key="1">
    <citation type="submission" date="2021-02" db="EMBL/GenBank/DDBJ databases">
        <authorList>
            <person name="Nowell W R."/>
        </authorList>
    </citation>
    <scope>NUCLEOTIDE SEQUENCE</scope>
</reference>
<protein>
    <recommendedName>
        <fullName evidence="1">F-box domain-containing protein</fullName>
    </recommendedName>
</protein>
<proteinExistence type="predicted"/>
<sequence length="126" mass="14611">MEHSCVQLNDLPDEVLLIIFKKLNNVKVLYSLMGINKRLDKILHDSIFTTNLTLLKYLSYDSIYSLSNSMLDRYCVEILPKINNKIKCLDLESSSMERILLSANYPNLFGLGIYNIEKETTLRLFT</sequence>
<dbReference type="Gene3D" id="3.80.10.10">
    <property type="entry name" value="Ribonuclease Inhibitor"/>
    <property type="match status" value="1"/>
</dbReference>
<feature type="non-terminal residue" evidence="2">
    <location>
        <position position="126"/>
    </location>
</feature>
<dbReference type="EMBL" id="CAJOAX010032916">
    <property type="protein sequence ID" value="CAF4253149.1"/>
    <property type="molecule type" value="Genomic_DNA"/>
</dbReference>
<feature type="domain" description="F-box" evidence="1">
    <location>
        <begin position="5"/>
        <end position="52"/>
    </location>
</feature>
<dbReference type="InterPro" id="IPR032675">
    <property type="entry name" value="LRR_dom_sf"/>
</dbReference>
<dbReference type="SUPFAM" id="SSF81383">
    <property type="entry name" value="F-box domain"/>
    <property type="match status" value="1"/>
</dbReference>
<organism evidence="2 3">
    <name type="scientific">Rotaria sordida</name>
    <dbReference type="NCBI Taxonomy" id="392033"/>
    <lineage>
        <taxon>Eukaryota</taxon>
        <taxon>Metazoa</taxon>
        <taxon>Spiralia</taxon>
        <taxon>Gnathifera</taxon>
        <taxon>Rotifera</taxon>
        <taxon>Eurotatoria</taxon>
        <taxon>Bdelloidea</taxon>
        <taxon>Philodinida</taxon>
        <taxon>Philodinidae</taxon>
        <taxon>Rotaria</taxon>
    </lineage>
</organism>
<dbReference type="InterPro" id="IPR036047">
    <property type="entry name" value="F-box-like_dom_sf"/>
</dbReference>
<name>A0A820ES36_9BILA</name>
<comment type="caution">
    <text evidence="2">The sequence shown here is derived from an EMBL/GenBank/DDBJ whole genome shotgun (WGS) entry which is preliminary data.</text>
</comment>
<dbReference type="Proteomes" id="UP000663823">
    <property type="component" value="Unassembled WGS sequence"/>
</dbReference>
<dbReference type="InterPro" id="IPR001810">
    <property type="entry name" value="F-box_dom"/>
</dbReference>
<gene>
    <name evidence="2" type="ORF">OTI717_LOCUS40499</name>
</gene>